<evidence type="ECO:0000313" key="2">
    <source>
        <dbReference type="EMBL" id="KAH7119512.1"/>
    </source>
</evidence>
<dbReference type="Proteomes" id="UP000717696">
    <property type="component" value="Unassembled WGS sequence"/>
</dbReference>
<sequence length="123" mass="13700">MCNPELEQDLVLAPGALWEESKKTPATERYEPEETNVVVSVSDRSEQKLAKSYPGFESKRVPALTQNEPLPLLKPLLKMNPCPYAKRIHKVGGSRKAVARLGPLVPWREETEGSQACVRATKC</sequence>
<organism evidence="2 3">
    <name type="scientific">Dactylonectria estremocensis</name>
    <dbReference type="NCBI Taxonomy" id="1079267"/>
    <lineage>
        <taxon>Eukaryota</taxon>
        <taxon>Fungi</taxon>
        <taxon>Dikarya</taxon>
        <taxon>Ascomycota</taxon>
        <taxon>Pezizomycotina</taxon>
        <taxon>Sordariomycetes</taxon>
        <taxon>Hypocreomycetidae</taxon>
        <taxon>Hypocreales</taxon>
        <taxon>Nectriaceae</taxon>
        <taxon>Dactylonectria</taxon>
    </lineage>
</organism>
<keyword evidence="3" id="KW-1185">Reference proteome</keyword>
<dbReference type="EMBL" id="JAGMUU010000030">
    <property type="protein sequence ID" value="KAH7119512.1"/>
    <property type="molecule type" value="Genomic_DNA"/>
</dbReference>
<accession>A0A9P9DIB0</accession>
<gene>
    <name evidence="2" type="ORF">B0J13DRAFT_195644</name>
</gene>
<dbReference type="OrthoDB" id="5131365at2759"/>
<feature type="compositionally biased region" description="Basic and acidic residues" evidence="1">
    <location>
        <begin position="22"/>
        <end position="32"/>
    </location>
</feature>
<evidence type="ECO:0000256" key="1">
    <source>
        <dbReference type="SAM" id="MobiDB-lite"/>
    </source>
</evidence>
<proteinExistence type="predicted"/>
<name>A0A9P9DIB0_9HYPO</name>
<reference evidence="2" key="1">
    <citation type="journal article" date="2021" name="Nat. Commun.">
        <title>Genetic determinants of endophytism in the Arabidopsis root mycobiome.</title>
        <authorList>
            <person name="Mesny F."/>
            <person name="Miyauchi S."/>
            <person name="Thiergart T."/>
            <person name="Pickel B."/>
            <person name="Atanasova L."/>
            <person name="Karlsson M."/>
            <person name="Huettel B."/>
            <person name="Barry K.W."/>
            <person name="Haridas S."/>
            <person name="Chen C."/>
            <person name="Bauer D."/>
            <person name="Andreopoulos W."/>
            <person name="Pangilinan J."/>
            <person name="LaButti K."/>
            <person name="Riley R."/>
            <person name="Lipzen A."/>
            <person name="Clum A."/>
            <person name="Drula E."/>
            <person name="Henrissat B."/>
            <person name="Kohler A."/>
            <person name="Grigoriev I.V."/>
            <person name="Martin F.M."/>
            <person name="Hacquard S."/>
        </authorList>
    </citation>
    <scope>NUCLEOTIDE SEQUENCE</scope>
    <source>
        <strain evidence="2">MPI-CAGE-AT-0021</strain>
    </source>
</reference>
<comment type="caution">
    <text evidence="2">The sequence shown here is derived from an EMBL/GenBank/DDBJ whole genome shotgun (WGS) entry which is preliminary data.</text>
</comment>
<evidence type="ECO:0000313" key="3">
    <source>
        <dbReference type="Proteomes" id="UP000717696"/>
    </source>
</evidence>
<protein>
    <submittedName>
        <fullName evidence="2">Uncharacterized protein</fullName>
    </submittedName>
</protein>
<feature type="region of interest" description="Disordered" evidence="1">
    <location>
        <begin position="22"/>
        <end position="44"/>
    </location>
</feature>
<dbReference type="AlphaFoldDB" id="A0A9P9DIB0"/>